<sequence>MSDAVPIVRRRCYLVRHGHVDYFDADGRPLDPRFVPLSLRGREQAAALGKVLDGTTFDRALCSTYPRTRQTLELMLGERRMLVEELASLREIRAGRLREIPEQSRQREIAGAYRLAAMEGAAFLRGEAWADFQQRVLGTFFGLLDDPHWNRLLMVTHDAVNRVLLGWASGSGLAGIAAFEQDNACLNVLDIDMRGGEVLGAIIRTLNYTPYDPHKNGIHHTVMEHVLQRIGQPARHTEPSSLE</sequence>
<evidence type="ECO:0000313" key="1">
    <source>
        <dbReference type="EMBL" id="SDN83414.1"/>
    </source>
</evidence>
<keyword evidence="2" id="KW-1185">Reference proteome</keyword>
<reference evidence="2" key="1">
    <citation type="submission" date="2016-10" db="EMBL/GenBank/DDBJ databases">
        <authorList>
            <person name="Varghese N."/>
            <person name="Submissions S."/>
        </authorList>
    </citation>
    <scope>NUCLEOTIDE SEQUENCE [LARGE SCALE GENOMIC DNA]</scope>
    <source>
        <strain evidence="2">JCM 21621</strain>
    </source>
</reference>
<dbReference type="SMART" id="SM00855">
    <property type="entry name" value="PGAM"/>
    <property type="match status" value="1"/>
</dbReference>
<dbReference type="EMBL" id="FNIJ01000005">
    <property type="protein sequence ID" value="SDN83414.1"/>
    <property type="molecule type" value="Genomic_DNA"/>
</dbReference>
<dbReference type="SUPFAM" id="SSF53254">
    <property type="entry name" value="Phosphoglycerate mutase-like"/>
    <property type="match status" value="1"/>
</dbReference>
<evidence type="ECO:0000313" key="2">
    <source>
        <dbReference type="Proteomes" id="UP000242957"/>
    </source>
</evidence>
<dbReference type="Proteomes" id="UP000242957">
    <property type="component" value="Unassembled WGS sequence"/>
</dbReference>
<dbReference type="STRING" id="198616.SAMN05216193_105231"/>
<proteinExistence type="predicted"/>
<dbReference type="InterPro" id="IPR050275">
    <property type="entry name" value="PGM_Phosphatase"/>
</dbReference>
<dbReference type="RefSeq" id="WP_084310509.1">
    <property type="nucleotide sequence ID" value="NZ_FNIJ01000005.1"/>
</dbReference>
<dbReference type="Gene3D" id="3.40.50.1240">
    <property type="entry name" value="Phosphoglycerate mutase-like"/>
    <property type="match status" value="1"/>
</dbReference>
<dbReference type="InterPro" id="IPR029033">
    <property type="entry name" value="His_PPase_superfam"/>
</dbReference>
<dbReference type="InterPro" id="IPR013078">
    <property type="entry name" value="His_Pase_superF_clade-1"/>
</dbReference>
<protein>
    <submittedName>
        <fullName evidence="1">Probable phosphoglycerate mutase</fullName>
    </submittedName>
</protein>
<accession>A0A1H0ELY8</accession>
<dbReference type="AlphaFoldDB" id="A0A1H0ELY8"/>
<dbReference type="Pfam" id="PF00300">
    <property type="entry name" value="His_Phos_1"/>
    <property type="match status" value="1"/>
</dbReference>
<organism evidence="1 2">
    <name type="scientific">Pseudomonas jinjuensis</name>
    <dbReference type="NCBI Taxonomy" id="198616"/>
    <lineage>
        <taxon>Bacteria</taxon>
        <taxon>Pseudomonadati</taxon>
        <taxon>Pseudomonadota</taxon>
        <taxon>Gammaproteobacteria</taxon>
        <taxon>Pseudomonadales</taxon>
        <taxon>Pseudomonadaceae</taxon>
        <taxon>Pseudomonas</taxon>
    </lineage>
</organism>
<name>A0A1H0ELY8_9PSED</name>
<dbReference type="OrthoDB" id="9781415at2"/>
<dbReference type="PANTHER" id="PTHR48100">
    <property type="entry name" value="BROAD-SPECIFICITY PHOSPHATASE YOR283W-RELATED"/>
    <property type="match status" value="1"/>
</dbReference>
<dbReference type="CDD" id="cd07067">
    <property type="entry name" value="HP_PGM_like"/>
    <property type="match status" value="1"/>
</dbReference>
<gene>
    <name evidence="1" type="ORF">SAMN05216193_105231</name>
</gene>
<dbReference type="GO" id="GO:0016791">
    <property type="term" value="F:phosphatase activity"/>
    <property type="evidence" value="ECO:0007669"/>
    <property type="project" value="TreeGrafter"/>
</dbReference>